<evidence type="ECO:0000256" key="1">
    <source>
        <dbReference type="SAM" id="MobiDB-lite"/>
    </source>
</evidence>
<dbReference type="STRING" id="1661398.A0A482VYC4"/>
<keyword evidence="3" id="KW-1185">Reference proteome</keyword>
<dbReference type="AlphaFoldDB" id="A0A482VYC4"/>
<comment type="caution">
    <text evidence="2">The sequence shown here is derived from an EMBL/GenBank/DDBJ whole genome shotgun (WGS) entry which is preliminary data.</text>
</comment>
<evidence type="ECO:0000313" key="3">
    <source>
        <dbReference type="Proteomes" id="UP000292052"/>
    </source>
</evidence>
<feature type="compositionally biased region" description="Acidic residues" evidence="1">
    <location>
        <begin position="205"/>
        <end position="219"/>
    </location>
</feature>
<dbReference type="OrthoDB" id="10057079at2759"/>
<organism evidence="2 3">
    <name type="scientific">Asbolus verrucosus</name>
    <name type="common">Desert ironclad beetle</name>
    <dbReference type="NCBI Taxonomy" id="1661398"/>
    <lineage>
        <taxon>Eukaryota</taxon>
        <taxon>Metazoa</taxon>
        <taxon>Ecdysozoa</taxon>
        <taxon>Arthropoda</taxon>
        <taxon>Hexapoda</taxon>
        <taxon>Insecta</taxon>
        <taxon>Pterygota</taxon>
        <taxon>Neoptera</taxon>
        <taxon>Endopterygota</taxon>
        <taxon>Coleoptera</taxon>
        <taxon>Polyphaga</taxon>
        <taxon>Cucujiformia</taxon>
        <taxon>Tenebrionidae</taxon>
        <taxon>Pimeliinae</taxon>
        <taxon>Asbolus</taxon>
    </lineage>
</organism>
<protein>
    <submittedName>
        <fullName evidence="2">Uncharacterized protein</fullName>
    </submittedName>
</protein>
<gene>
    <name evidence="2" type="ORF">BDFB_013926</name>
</gene>
<proteinExistence type="predicted"/>
<evidence type="ECO:0000313" key="2">
    <source>
        <dbReference type="EMBL" id="RZC37686.1"/>
    </source>
</evidence>
<dbReference type="PANTHER" id="PTHR34825:SF1">
    <property type="entry name" value="AAA-ATPASE-LIKE DOMAIN-CONTAINING PROTEIN"/>
    <property type="match status" value="1"/>
</dbReference>
<dbReference type="EMBL" id="QDEB01050269">
    <property type="protein sequence ID" value="RZC37686.1"/>
    <property type="molecule type" value="Genomic_DNA"/>
</dbReference>
<feature type="region of interest" description="Disordered" evidence="1">
    <location>
        <begin position="200"/>
        <end position="221"/>
    </location>
</feature>
<reference evidence="2 3" key="1">
    <citation type="submission" date="2017-03" db="EMBL/GenBank/DDBJ databases">
        <title>Genome of the blue death feigning beetle - Asbolus verrucosus.</title>
        <authorList>
            <person name="Rider S.D."/>
        </authorList>
    </citation>
    <scope>NUCLEOTIDE SEQUENCE [LARGE SCALE GENOMIC DNA]</scope>
    <source>
        <strain evidence="2">Butters</strain>
        <tissue evidence="2">Head and leg muscle</tissue>
    </source>
</reference>
<sequence>MLSVALKDNEFLERSLISSSVRLSGVYSWEANNQYHALFPQNKYFSETYEFTGEEDSLLKKDAFQVVKDFDGVKKWYNGYQILSNDEATIYNGWSFIQYLSNDSQEAIGKLIDGESISIVVAELTVGNILELKRKISYPKKKLNESQVNFFLQLLWDDGLLNALEKYGNTVELKILNLEIRTEIEQRYIQALNQLLLTTTSSNEQESDEEESKIEESEEGTTKKCEEAMCNLVNAVSLLFSDDAAIPVNESELHHILFYLAYNNRLFVTQFHRAVVKVAEELRDSAKLKKVPRRKAKGSYQSKRNEKRGRKNECGMCVILGTVAVLFEFKFLKDEEAENSKTALQQII</sequence>
<dbReference type="Proteomes" id="UP000292052">
    <property type="component" value="Unassembled WGS sequence"/>
</dbReference>
<dbReference type="PANTHER" id="PTHR34825">
    <property type="entry name" value="CONSERVED PROTEIN, WITH A WEAK D-GALACTARATE DEHYDRATASE/ALTRONATE HYDROLASE DOMAIN"/>
    <property type="match status" value="1"/>
</dbReference>
<accession>A0A482VYC4</accession>
<name>A0A482VYC4_ASBVE</name>